<dbReference type="PANTHER" id="PTHR46796">
    <property type="entry name" value="HTH-TYPE TRANSCRIPTIONAL ACTIVATOR RHAS-RELATED"/>
    <property type="match status" value="1"/>
</dbReference>
<name>A0ABN5Z7A9_9MYCO</name>
<evidence type="ECO:0000259" key="4">
    <source>
        <dbReference type="PROSITE" id="PS01124"/>
    </source>
</evidence>
<dbReference type="PRINTS" id="PR00032">
    <property type="entry name" value="HTHARAC"/>
</dbReference>
<dbReference type="Pfam" id="PF12833">
    <property type="entry name" value="HTH_18"/>
    <property type="match status" value="1"/>
</dbReference>
<dbReference type="EMBL" id="AP022579">
    <property type="protein sequence ID" value="BBX90132.1"/>
    <property type="molecule type" value="Genomic_DNA"/>
</dbReference>
<organism evidence="5 6">
    <name type="scientific">Mycolicibacterium boenickei</name>
    <dbReference type="NCBI Taxonomy" id="146017"/>
    <lineage>
        <taxon>Bacteria</taxon>
        <taxon>Bacillati</taxon>
        <taxon>Actinomycetota</taxon>
        <taxon>Actinomycetes</taxon>
        <taxon>Mycobacteriales</taxon>
        <taxon>Mycobacteriaceae</taxon>
        <taxon>Mycolicibacterium</taxon>
    </lineage>
</organism>
<evidence type="ECO:0000313" key="6">
    <source>
        <dbReference type="Proteomes" id="UP000466683"/>
    </source>
</evidence>
<dbReference type="InterPro" id="IPR009057">
    <property type="entry name" value="Homeodomain-like_sf"/>
</dbReference>
<dbReference type="InterPro" id="IPR050204">
    <property type="entry name" value="AraC_XylS_family_regulators"/>
</dbReference>
<sequence length="286" mass="31856">MAMKPWNDDRPQTRRIVLGETLVATAGLSVRFATEQIHTATDWCCRDDTRHLVFVHRAGSLRSMETDLDWGPSGRGVPEVGDMWLVPAGDKCAALVEGDTAEYCEIAVPSYLLGATTLIPRIKHRNPLIHQMVERIYAFADRNDAPARLLTDSVGETLRRVLTKMCTVDPPPAVERRPDTLDATTRAKIIEFLEDSIDSDITLATMAQQAKMPVGVFITAFRAAFHTTPYQYLLDRRFERAKFLLRNTTRPVADISAAVGFSSPGHFSTAFRHRIGVSPRAYRGGS</sequence>
<evidence type="ECO:0000313" key="5">
    <source>
        <dbReference type="EMBL" id="BBX90132.1"/>
    </source>
</evidence>
<evidence type="ECO:0000256" key="3">
    <source>
        <dbReference type="ARBA" id="ARBA00023163"/>
    </source>
</evidence>
<proteinExistence type="predicted"/>
<keyword evidence="6" id="KW-1185">Reference proteome</keyword>
<dbReference type="InterPro" id="IPR020449">
    <property type="entry name" value="Tscrpt_reg_AraC-type_HTH"/>
</dbReference>
<gene>
    <name evidence="5" type="ORF">MBOE_17810</name>
</gene>
<keyword evidence="1" id="KW-0805">Transcription regulation</keyword>
<accession>A0ABN5Z7A9</accession>
<protein>
    <submittedName>
        <fullName evidence="5">Transcriptional regulator, AraC family protein</fullName>
    </submittedName>
</protein>
<dbReference type="PROSITE" id="PS01124">
    <property type="entry name" value="HTH_ARAC_FAMILY_2"/>
    <property type="match status" value="1"/>
</dbReference>
<dbReference type="Proteomes" id="UP000466683">
    <property type="component" value="Chromosome"/>
</dbReference>
<reference evidence="5 6" key="1">
    <citation type="journal article" date="2019" name="Emerg. Microbes Infect.">
        <title>Comprehensive subspecies identification of 175 nontuberculous mycobacteria species based on 7547 genomic profiles.</title>
        <authorList>
            <person name="Matsumoto Y."/>
            <person name="Kinjo T."/>
            <person name="Motooka D."/>
            <person name="Nabeya D."/>
            <person name="Jung N."/>
            <person name="Uechi K."/>
            <person name="Horii T."/>
            <person name="Iida T."/>
            <person name="Fujita J."/>
            <person name="Nakamura S."/>
        </authorList>
    </citation>
    <scope>NUCLEOTIDE SEQUENCE [LARGE SCALE GENOMIC DNA]</scope>
    <source>
        <strain evidence="5 6">JCM 15653</strain>
    </source>
</reference>
<feature type="domain" description="HTH araC/xylS-type" evidence="4">
    <location>
        <begin position="187"/>
        <end position="285"/>
    </location>
</feature>
<keyword evidence="3" id="KW-0804">Transcription</keyword>
<dbReference type="PANTHER" id="PTHR46796:SF14">
    <property type="entry name" value="TRANSCRIPTIONAL REGULATORY PROTEIN"/>
    <property type="match status" value="1"/>
</dbReference>
<dbReference type="SUPFAM" id="SSF46689">
    <property type="entry name" value="Homeodomain-like"/>
    <property type="match status" value="2"/>
</dbReference>
<dbReference type="Gene3D" id="1.10.10.60">
    <property type="entry name" value="Homeodomain-like"/>
    <property type="match status" value="1"/>
</dbReference>
<dbReference type="InterPro" id="IPR018060">
    <property type="entry name" value="HTH_AraC"/>
</dbReference>
<evidence type="ECO:0000256" key="1">
    <source>
        <dbReference type="ARBA" id="ARBA00023015"/>
    </source>
</evidence>
<evidence type="ECO:0000256" key="2">
    <source>
        <dbReference type="ARBA" id="ARBA00023125"/>
    </source>
</evidence>
<dbReference type="SMART" id="SM00342">
    <property type="entry name" value="HTH_ARAC"/>
    <property type="match status" value="1"/>
</dbReference>
<keyword evidence="2" id="KW-0238">DNA-binding</keyword>